<evidence type="ECO:0008006" key="4">
    <source>
        <dbReference type="Google" id="ProtNLM"/>
    </source>
</evidence>
<feature type="transmembrane region" description="Helical" evidence="1">
    <location>
        <begin position="199"/>
        <end position="218"/>
    </location>
</feature>
<feature type="transmembrane region" description="Helical" evidence="1">
    <location>
        <begin position="113"/>
        <end position="133"/>
    </location>
</feature>
<name>A0A3Q9HQY5_9FIRM</name>
<keyword evidence="1" id="KW-0812">Transmembrane</keyword>
<feature type="transmembrane region" description="Helical" evidence="1">
    <location>
        <begin position="25"/>
        <end position="47"/>
    </location>
</feature>
<protein>
    <recommendedName>
        <fullName evidence="4">ABC transporter permease</fullName>
    </recommendedName>
</protein>
<keyword evidence="1" id="KW-1133">Transmembrane helix</keyword>
<reference evidence="2 3" key="1">
    <citation type="submission" date="2016-07" db="EMBL/GenBank/DDBJ databases">
        <title>Genome and transcriptome analysis of iron-reducing fermentative bacteria Anoxybacter fermentans.</title>
        <authorList>
            <person name="Zeng X."/>
            <person name="Shao Z."/>
        </authorList>
    </citation>
    <scope>NUCLEOTIDE SEQUENCE [LARGE SCALE GENOMIC DNA]</scope>
    <source>
        <strain evidence="2 3">DY22613</strain>
    </source>
</reference>
<dbReference type="PANTHER" id="PTHR36833:SF2">
    <property type="entry name" value="SLR0610 PROTEIN"/>
    <property type="match status" value="1"/>
</dbReference>
<dbReference type="EMBL" id="CP016379">
    <property type="protein sequence ID" value="AZR73746.1"/>
    <property type="molecule type" value="Genomic_DNA"/>
</dbReference>
<feature type="transmembrane region" description="Helical" evidence="1">
    <location>
        <begin position="59"/>
        <end position="79"/>
    </location>
</feature>
<accession>A0A3Q9HQY5</accession>
<proteinExistence type="predicted"/>
<evidence type="ECO:0000256" key="1">
    <source>
        <dbReference type="SAM" id="Phobius"/>
    </source>
</evidence>
<dbReference type="InterPro" id="IPR010390">
    <property type="entry name" value="ABC-2_transporter-like"/>
</dbReference>
<dbReference type="OrthoDB" id="3818833at2"/>
<feature type="transmembrane region" description="Helical" evidence="1">
    <location>
        <begin position="230"/>
        <end position="249"/>
    </location>
</feature>
<organism evidence="2 3">
    <name type="scientific">Anoxybacter fermentans</name>
    <dbReference type="NCBI Taxonomy" id="1323375"/>
    <lineage>
        <taxon>Bacteria</taxon>
        <taxon>Bacillati</taxon>
        <taxon>Bacillota</taxon>
        <taxon>Clostridia</taxon>
        <taxon>Halanaerobiales</taxon>
        <taxon>Anoxybacter</taxon>
    </lineage>
</organism>
<feature type="transmembrane region" description="Helical" evidence="1">
    <location>
        <begin position="145"/>
        <end position="174"/>
    </location>
</feature>
<evidence type="ECO:0000313" key="3">
    <source>
        <dbReference type="Proteomes" id="UP000267250"/>
    </source>
</evidence>
<keyword evidence="1" id="KW-0472">Membrane</keyword>
<evidence type="ECO:0000313" key="2">
    <source>
        <dbReference type="EMBL" id="AZR73746.1"/>
    </source>
</evidence>
<sequence>MQYIRLYWCFLKNNLTRDIYFKENFLVTLGEGLLFFLINLTLYNAIFANVNAIGDWNKFQVIVLIATNQIFTGLFYGLFANNLPGLQHYVNKGDLDYILLKPISTQFYISTRYINFGHILSSFAALPLLFHALKQLNIHPGFFDYAVYIILLINGLLLGYALLLIFMSVVIWTIKVEGLYFIIMEIISYGKYPASVFKGGIKFIFSFVIPIIIIINYPAQILIEGIKVKYVFISVVLTILLFGVSKWFWNLALRFYTSASS</sequence>
<gene>
    <name evidence="2" type="ORF">BBF96_10330</name>
</gene>
<keyword evidence="3" id="KW-1185">Reference proteome</keyword>
<dbReference type="PANTHER" id="PTHR36833">
    <property type="entry name" value="SLR0610 PROTEIN-RELATED"/>
    <property type="match status" value="1"/>
</dbReference>
<dbReference type="KEGG" id="aft:BBF96_10330"/>
<dbReference type="Pfam" id="PF06182">
    <property type="entry name" value="ABC2_membrane_6"/>
    <property type="match status" value="1"/>
</dbReference>
<dbReference type="RefSeq" id="WP_127017093.1">
    <property type="nucleotide sequence ID" value="NZ_CP016379.1"/>
</dbReference>
<dbReference type="Proteomes" id="UP000267250">
    <property type="component" value="Chromosome"/>
</dbReference>
<dbReference type="AlphaFoldDB" id="A0A3Q9HQY5"/>